<feature type="compositionally biased region" description="Basic and acidic residues" evidence="1">
    <location>
        <begin position="231"/>
        <end position="243"/>
    </location>
</feature>
<feature type="non-terminal residue" evidence="2">
    <location>
        <position position="391"/>
    </location>
</feature>
<name>A0A0A9ZHD1_LYGHE</name>
<keyword evidence="2" id="KW-0813">Transport</keyword>
<dbReference type="GO" id="GO:0034220">
    <property type="term" value="P:monoatomic ion transmembrane transport"/>
    <property type="evidence" value="ECO:0007669"/>
    <property type="project" value="UniProtKB-KW"/>
</dbReference>
<keyword evidence="2" id="KW-0406">Ion transport</keyword>
<evidence type="ECO:0000313" key="2">
    <source>
        <dbReference type="EMBL" id="JAG41600.1"/>
    </source>
</evidence>
<organism evidence="2">
    <name type="scientific">Lygus hesperus</name>
    <name type="common">Western plant bug</name>
    <dbReference type="NCBI Taxonomy" id="30085"/>
    <lineage>
        <taxon>Eukaryota</taxon>
        <taxon>Metazoa</taxon>
        <taxon>Ecdysozoa</taxon>
        <taxon>Arthropoda</taxon>
        <taxon>Hexapoda</taxon>
        <taxon>Insecta</taxon>
        <taxon>Pterygota</taxon>
        <taxon>Neoptera</taxon>
        <taxon>Paraneoptera</taxon>
        <taxon>Hemiptera</taxon>
        <taxon>Heteroptera</taxon>
        <taxon>Panheteroptera</taxon>
        <taxon>Cimicomorpha</taxon>
        <taxon>Miridae</taxon>
        <taxon>Mirini</taxon>
        <taxon>Lygus</taxon>
    </lineage>
</organism>
<sequence length="391" mass="43496">MVPRIIANTTLHSQYTMCLDRCSVITAKLSGNYTGSISVDGIDDVLELLSRNYTSDSSLNDIYDTIVQHNVSKTNPHFVKETIKSTHNMSSIDPAPTNYGTRYSHKMCIDRCVAYYKTESNGKLQSEKIGTKVVEMTVPLSVIVHTTPHSDKGELRSNITSVKQTRPSRKSVTKASITARRTTKRAGTVAGKKVTKANKTTKDEDEDEEYDENYNDYVIPTSRISTTAKPQENKKGNDGDHNSRWKVVVGGNATDTSKNSSREDFSDEPLVCWSCSSIVSFDCEKLESIYGEPPEVNERLITTCKSGYCGYFSWAMDYGYGTEMHQRTCADKPGTFCNDSNALLEMINTTSNVRKCSVCNTPLCNNSFVQSMNSVLIIVLTFLKIILLNDA</sequence>
<proteinExistence type="predicted"/>
<dbReference type="EMBL" id="GBRD01006422">
    <property type="protein sequence ID" value="JAG59399.1"/>
    <property type="molecule type" value="Transcribed_RNA"/>
</dbReference>
<reference evidence="2" key="1">
    <citation type="journal article" date="2014" name="PLoS ONE">
        <title>Transcriptome-Based Identification of ABC Transporters in the Western Tarnished Plant Bug Lygus hesperus.</title>
        <authorList>
            <person name="Hull J.J."/>
            <person name="Chaney K."/>
            <person name="Geib S.M."/>
            <person name="Fabrick J.A."/>
            <person name="Brent C.S."/>
            <person name="Walsh D."/>
            <person name="Lavine L.C."/>
        </authorList>
    </citation>
    <scope>NUCLEOTIDE SEQUENCE</scope>
</reference>
<accession>A0A0A9ZHD1</accession>
<dbReference type="AlphaFoldDB" id="A0A0A9ZHD1"/>
<feature type="compositionally biased region" description="Acidic residues" evidence="1">
    <location>
        <begin position="203"/>
        <end position="214"/>
    </location>
</feature>
<reference evidence="2" key="2">
    <citation type="submission" date="2014-07" db="EMBL/GenBank/DDBJ databases">
        <authorList>
            <person name="Hull J."/>
        </authorList>
    </citation>
    <scope>NUCLEOTIDE SEQUENCE</scope>
</reference>
<reference evidence="3" key="3">
    <citation type="submission" date="2014-09" db="EMBL/GenBank/DDBJ databases">
        <authorList>
            <person name="Magalhaes I.L.F."/>
            <person name="Oliveira U."/>
            <person name="Santos F.R."/>
            <person name="Vidigal T.H.D.A."/>
            <person name="Brescovit A.D."/>
            <person name="Santos A.J."/>
        </authorList>
    </citation>
    <scope>NUCLEOTIDE SEQUENCE</scope>
</reference>
<dbReference type="EMBL" id="GBHO01002004">
    <property type="protein sequence ID" value="JAG41600.1"/>
    <property type="molecule type" value="Transcribed_RNA"/>
</dbReference>
<gene>
    <name evidence="2" type="primary">Scnn1a</name>
    <name evidence="2" type="ORF">CM83_12767</name>
</gene>
<evidence type="ECO:0000256" key="1">
    <source>
        <dbReference type="SAM" id="MobiDB-lite"/>
    </source>
</evidence>
<protein>
    <submittedName>
        <fullName evidence="2">Amiloride-sensitive sodium channel subunit alpha</fullName>
    </submittedName>
</protein>
<keyword evidence="2" id="KW-0407">Ion channel</keyword>
<feature type="region of interest" description="Disordered" evidence="1">
    <location>
        <begin position="160"/>
        <end position="245"/>
    </location>
</feature>
<evidence type="ECO:0000313" key="3">
    <source>
        <dbReference type="EMBL" id="JAG59399.1"/>
    </source>
</evidence>